<evidence type="ECO:0000256" key="2">
    <source>
        <dbReference type="ARBA" id="ARBA00008114"/>
    </source>
</evidence>
<dbReference type="PANTHER" id="PTHR43840:SF50">
    <property type="entry name" value="MANGANESE EFFLUX SYSTEM PROTEIN MNES"/>
    <property type="match status" value="1"/>
</dbReference>
<keyword evidence="3" id="KW-0813">Transport</keyword>
<dbReference type="FunFam" id="1.20.1510.10:FF:000006">
    <property type="entry name" value="Divalent cation efflux transporter"/>
    <property type="match status" value="1"/>
</dbReference>
<keyword evidence="4 7" id="KW-0812">Transmembrane</keyword>
<proteinExistence type="inferred from homology"/>
<dbReference type="SUPFAM" id="SSF161111">
    <property type="entry name" value="Cation efflux protein transmembrane domain-like"/>
    <property type="match status" value="1"/>
</dbReference>
<gene>
    <name evidence="10" type="ORF">J7W16_10770</name>
</gene>
<evidence type="ECO:0000256" key="4">
    <source>
        <dbReference type="ARBA" id="ARBA00022692"/>
    </source>
</evidence>
<evidence type="ECO:0000313" key="10">
    <source>
        <dbReference type="EMBL" id="MBP3951619.1"/>
    </source>
</evidence>
<dbReference type="InterPro" id="IPR058533">
    <property type="entry name" value="Cation_efflux_TM"/>
</dbReference>
<evidence type="ECO:0000256" key="6">
    <source>
        <dbReference type="ARBA" id="ARBA00023136"/>
    </source>
</evidence>
<dbReference type="SUPFAM" id="SSF160240">
    <property type="entry name" value="Cation efflux protein cytoplasmic domain-like"/>
    <property type="match status" value="1"/>
</dbReference>
<dbReference type="InterPro" id="IPR027470">
    <property type="entry name" value="Cation_efflux_CTD"/>
</dbReference>
<dbReference type="Gene3D" id="1.20.1510.10">
    <property type="entry name" value="Cation efflux protein transmembrane domain"/>
    <property type="match status" value="1"/>
</dbReference>
<feature type="transmembrane region" description="Helical" evidence="7">
    <location>
        <begin position="40"/>
        <end position="61"/>
    </location>
</feature>
<dbReference type="Proteomes" id="UP000678228">
    <property type="component" value="Unassembled WGS sequence"/>
</dbReference>
<evidence type="ECO:0000256" key="7">
    <source>
        <dbReference type="SAM" id="Phobius"/>
    </source>
</evidence>
<dbReference type="Pfam" id="PF16916">
    <property type="entry name" value="ZT_dimer"/>
    <property type="match status" value="1"/>
</dbReference>
<comment type="similarity">
    <text evidence="2">Belongs to the cation diffusion facilitator (CDF) transporter (TC 2.A.4) family.</text>
</comment>
<evidence type="ECO:0000256" key="5">
    <source>
        <dbReference type="ARBA" id="ARBA00022989"/>
    </source>
</evidence>
<dbReference type="PANTHER" id="PTHR43840">
    <property type="entry name" value="MITOCHONDRIAL METAL TRANSPORTER 1-RELATED"/>
    <property type="match status" value="1"/>
</dbReference>
<name>A0A940WRZ7_9BACI</name>
<dbReference type="InterPro" id="IPR027469">
    <property type="entry name" value="Cation_efflux_TMD_sf"/>
</dbReference>
<feature type="domain" description="Cation efflux protein transmembrane" evidence="8">
    <location>
        <begin position="15"/>
        <end position="206"/>
    </location>
</feature>
<dbReference type="GO" id="GO:0016020">
    <property type="term" value="C:membrane"/>
    <property type="evidence" value="ECO:0007669"/>
    <property type="project" value="UniProtKB-SubCell"/>
</dbReference>
<feature type="domain" description="Cation efflux protein cytoplasmic" evidence="9">
    <location>
        <begin position="214"/>
        <end position="286"/>
    </location>
</feature>
<dbReference type="InterPro" id="IPR050291">
    <property type="entry name" value="CDF_Transporter"/>
</dbReference>
<dbReference type="AlphaFoldDB" id="A0A940WRZ7"/>
<sequence length="287" mass="31289">MDSYDNLKAGEKGAWLSIFTYIFLSIAKLTSGYLGNSGALLADGLNNSTDVVASIAVLIGLKIARRPPDKNHLYGHYRAETVASLIAAFIMVSVGIQVIIEAAKNLMEPGNVVPDMFTGWVALGSSVIMFFVYLYNMKLGKRIKSQSVQAAAKDNLSDSLVSIGAFIGIVGSQFGLGWLDTATAIAVGLIIIKTAIGIFKVAVLELTDGFDVNELDEIRKTVNDNPKIEEVKTLKARMHGNQTFVDLVIVTDDHLNVVESHQITEEIENTLKEKHDVQHAHIHIEPR</sequence>
<dbReference type="InterPro" id="IPR002524">
    <property type="entry name" value="Cation_efflux"/>
</dbReference>
<evidence type="ECO:0000259" key="9">
    <source>
        <dbReference type="Pfam" id="PF16916"/>
    </source>
</evidence>
<dbReference type="InterPro" id="IPR036837">
    <property type="entry name" value="Cation_efflux_CTD_sf"/>
</dbReference>
<dbReference type="NCBIfam" id="TIGR01297">
    <property type="entry name" value="CDF"/>
    <property type="match status" value="1"/>
</dbReference>
<keyword evidence="11" id="KW-1185">Reference proteome</keyword>
<dbReference type="Gene3D" id="3.30.70.1350">
    <property type="entry name" value="Cation efflux protein, cytoplasmic domain"/>
    <property type="match status" value="1"/>
</dbReference>
<dbReference type="Pfam" id="PF01545">
    <property type="entry name" value="Cation_efflux"/>
    <property type="match status" value="1"/>
</dbReference>
<dbReference type="RefSeq" id="WP_210597318.1">
    <property type="nucleotide sequence ID" value="NZ_JAGKSQ010000004.1"/>
</dbReference>
<feature type="transmembrane region" description="Helical" evidence="7">
    <location>
        <begin position="156"/>
        <end position="176"/>
    </location>
</feature>
<feature type="transmembrane region" description="Helical" evidence="7">
    <location>
        <begin position="12"/>
        <end position="34"/>
    </location>
</feature>
<evidence type="ECO:0000259" key="8">
    <source>
        <dbReference type="Pfam" id="PF01545"/>
    </source>
</evidence>
<dbReference type="EMBL" id="JAGKSQ010000004">
    <property type="protein sequence ID" value="MBP3951619.1"/>
    <property type="molecule type" value="Genomic_DNA"/>
</dbReference>
<evidence type="ECO:0000313" key="11">
    <source>
        <dbReference type="Proteomes" id="UP000678228"/>
    </source>
</evidence>
<reference evidence="10" key="1">
    <citation type="submission" date="2021-03" db="EMBL/GenBank/DDBJ databases">
        <title>Bacillus suaedae sp. nov., isolated from Suaeda aralocaspica.</title>
        <authorList>
            <person name="Lei R.F.R."/>
        </authorList>
    </citation>
    <scope>NUCLEOTIDE SEQUENCE</scope>
    <source>
        <strain evidence="10">YZJH907-2</strain>
    </source>
</reference>
<comment type="subcellular location">
    <subcellularLocation>
        <location evidence="1">Membrane</location>
        <topology evidence="1">Multi-pass membrane protein</topology>
    </subcellularLocation>
</comment>
<comment type="caution">
    <text evidence="10">The sequence shown here is derived from an EMBL/GenBank/DDBJ whole genome shotgun (WGS) entry which is preliminary data.</text>
</comment>
<keyword evidence="6 7" id="KW-0472">Membrane</keyword>
<dbReference type="GO" id="GO:0008324">
    <property type="term" value="F:monoatomic cation transmembrane transporter activity"/>
    <property type="evidence" value="ECO:0007669"/>
    <property type="project" value="InterPro"/>
</dbReference>
<keyword evidence="5 7" id="KW-1133">Transmembrane helix</keyword>
<evidence type="ECO:0000256" key="3">
    <source>
        <dbReference type="ARBA" id="ARBA00022448"/>
    </source>
</evidence>
<feature type="transmembrane region" description="Helical" evidence="7">
    <location>
        <begin position="112"/>
        <end position="135"/>
    </location>
</feature>
<evidence type="ECO:0000256" key="1">
    <source>
        <dbReference type="ARBA" id="ARBA00004141"/>
    </source>
</evidence>
<protein>
    <submittedName>
        <fullName evidence="10">Cation transporter</fullName>
    </submittedName>
</protein>
<organism evidence="10 11">
    <name type="scientific">Halalkalibacter suaedae</name>
    <dbReference type="NCBI Taxonomy" id="2822140"/>
    <lineage>
        <taxon>Bacteria</taxon>
        <taxon>Bacillati</taxon>
        <taxon>Bacillota</taxon>
        <taxon>Bacilli</taxon>
        <taxon>Bacillales</taxon>
        <taxon>Bacillaceae</taxon>
        <taxon>Halalkalibacter</taxon>
    </lineage>
</organism>
<feature type="transmembrane region" description="Helical" evidence="7">
    <location>
        <begin position="182"/>
        <end position="203"/>
    </location>
</feature>
<feature type="transmembrane region" description="Helical" evidence="7">
    <location>
        <begin position="82"/>
        <end position="100"/>
    </location>
</feature>
<accession>A0A940WRZ7</accession>